<reference evidence="1" key="1">
    <citation type="submission" date="2016-09" db="EMBL/GenBank/DDBJ databases">
        <title>The novel Shewanella putrefaciens-infecting bacteriophage Spp001: Ggenome sequence and lytic enzymes.</title>
        <authorList>
            <person name="Han F."/>
        </authorList>
    </citation>
    <scope>NUCLEOTIDE SEQUENCE</scope>
</reference>
<gene>
    <name evidence="1" type="ORF">Spp001_52</name>
</gene>
<sequence>MIIRNSSCIEVLLQMTDIDAAAQLQQHLFNHFGHAVLTPVA</sequence>
<dbReference type="RefSeq" id="YP_009008873.1">
    <property type="nucleotide sequence ID" value="NC_023594.2"/>
</dbReference>
<name>W6EBW4_9CAUD</name>
<dbReference type="GeneID" id="18505315"/>
<dbReference type="Proteomes" id="UP000019368">
    <property type="component" value="Segment"/>
</dbReference>
<keyword evidence="2" id="KW-1185">Reference proteome</keyword>
<accession>W6EBW4</accession>
<organism evidence="1 2">
    <name type="scientific">Shewanella phage Spp001</name>
    <dbReference type="NCBI Taxonomy" id="1445859"/>
    <lineage>
        <taxon>Viruses</taxon>
        <taxon>Duplodnaviria</taxon>
        <taxon>Heunggongvirae</taxon>
        <taxon>Uroviricota</taxon>
        <taxon>Caudoviricetes</taxon>
        <taxon>Chaseviridae</taxon>
        <taxon>Nefertitivirinae</taxon>
        <taxon>Yushanvirus</taxon>
        <taxon>Yushanvirus Spp001</taxon>
    </lineage>
</organism>
<evidence type="ECO:0000313" key="1">
    <source>
        <dbReference type="EMBL" id="AHJ10560.1"/>
    </source>
</evidence>
<dbReference type="KEGG" id="vg:18505315"/>
<dbReference type="EMBL" id="KJ002054">
    <property type="protein sequence ID" value="AHJ10560.1"/>
    <property type="molecule type" value="Genomic_DNA"/>
</dbReference>
<evidence type="ECO:0000313" key="2">
    <source>
        <dbReference type="Proteomes" id="UP000019368"/>
    </source>
</evidence>
<protein>
    <submittedName>
        <fullName evidence="1">Uncharacterized protein</fullName>
    </submittedName>
</protein>
<proteinExistence type="predicted"/>